<feature type="compositionally biased region" description="Low complexity" evidence="6">
    <location>
        <begin position="218"/>
        <end position="229"/>
    </location>
</feature>
<dbReference type="Proteomes" id="UP001199106">
    <property type="component" value="Unassembled WGS sequence"/>
</dbReference>
<dbReference type="AlphaFoldDB" id="A0AAD4IIL6"/>
<dbReference type="InterPro" id="IPR000683">
    <property type="entry name" value="Gfo/Idh/MocA-like_OxRdtase_N"/>
</dbReference>
<evidence type="ECO:0000256" key="2">
    <source>
        <dbReference type="ARBA" id="ARBA00023002"/>
    </source>
</evidence>
<dbReference type="EMBL" id="JAANER010000001">
    <property type="protein sequence ID" value="KAG9195004.1"/>
    <property type="molecule type" value="Genomic_DNA"/>
</dbReference>
<feature type="region of interest" description="Disordered" evidence="6">
    <location>
        <begin position="213"/>
        <end position="234"/>
    </location>
</feature>
<dbReference type="GO" id="GO:0000166">
    <property type="term" value="F:nucleotide binding"/>
    <property type="evidence" value="ECO:0007669"/>
    <property type="project" value="InterPro"/>
</dbReference>
<reference evidence="9" key="1">
    <citation type="submission" date="2021-07" db="EMBL/GenBank/DDBJ databases">
        <title>Genome Resource of American Ginseng Black Spot Pathogen Alternaria panax.</title>
        <authorList>
            <person name="Qiu C."/>
            <person name="Wang W."/>
            <person name="Liu Z."/>
        </authorList>
    </citation>
    <scope>NUCLEOTIDE SEQUENCE</scope>
    <source>
        <strain evidence="9">BNCC115425</strain>
    </source>
</reference>
<dbReference type="SUPFAM" id="SSF51735">
    <property type="entry name" value="NAD(P)-binding Rossmann-fold domains"/>
    <property type="match status" value="1"/>
</dbReference>
<feature type="domain" description="GFO/IDH/MocA-like oxidoreductase" evidence="8">
    <location>
        <begin position="143"/>
        <end position="296"/>
    </location>
</feature>
<dbReference type="Gene3D" id="3.30.360.10">
    <property type="entry name" value="Dihydrodipicolinate Reductase, domain 2"/>
    <property type="match status" value="1"/>
</dbReference>
<evidence type="ECO:0000256" key="1">
    <source>
        <dbReference type="ARBA" id="ARBA00010928"/>
    </source>
</evidence>
<dbReference type="InterPro" id="IPR036291">
    <property type="entry name" value="NAD(P)-bd_dom_sf"/>
</dbReference>
<evidence type="ECO:0000259" key="7">
    <source>
        <dbReference type="Pfam" id="PF01408"/>
    </source>
</evidence>
<evidence type="ECO:0000313" key="10">
    <source>
        <dbReference type="Proteomes" id="UP001199106"/>
    </source>
</evidence>
<dbReference type="InterPro" id="IPR050984">
    <property type="entry name" value="Gfo/Idh/MocA_domain"/>
</dbReference>
<protein>
    <recommendedName>
        <fullName evidence="3">D-xylose 1-dehydrogenase (NADP(+), D-xylono-1,5-lactone-forming)</fullName>
        <ecNumber evidence="3">1.1.1.179</ecNumber>
    </recommendedName>
    <alternativeName>
        <fullName evidence="4">D-xylose-NADP dehydrogenase</fullName>
    </alternativeName>
</protein>
<comment type="caution">
    <text evidence="9">The sequence shown here is derived from an EMBL/GenBank/DDBJ whole genome shotgun (WGS) entry which is preliminary data.</text>
</comment>
<dbReference type="GO" id="GO:0047837">
    <property type="term" value="F:D-xylose 1-dehydrogenase (NADP+) activity"/>
    <property type="evidence" value="ECO:0007669"/>
    <property type="project" value="UniProtKB-EC"/>
</dbReference>
<sequence>MDTLIKQTGCGGIATTFTKDLLIDPKTRDASDIRHALSAAATSTSAQRAQDFLASVGALETVKAHGSYKELVENPEVDIVYVATPHSHHYQHARLALEAGKHVLVEKPITVNVEQCKELRKIAKEKGRFMMEAVWTRFFPLSREVCEIIQSARLGTITRVFADFSFWNDVEKEFGKEHRMINPELAGGALLDLGIYSLTWVFMALYHCQPQSQSQDYNNSNNNNNNNNNNKREEPIITSAVTKGTTGVDETTTVLLHFPTSGSHGIAGTSIRVATTPNASHPSADAIRIQGTLGDLTIDYAPRPRAYTLIPAANDKRGKPADFEYEVVNKFRAIPGGGHGMFWEADECARCVRDGKSESSVCGLEETEVVMRVMDRVRRDGGVVYPERIENLKYPLAGFGV</sequence>
<evidence type="ECO:0000259" key="8">
    <source>
        <dbReference type="Pfam" id="PF22725"/>
    </source>
</evidence>
<comment type="similarity">
    <text evidence="1">Belongs to the Gfo/Idh/MocA family.</text>
</comment>
<comment type="catalytic activity">
    <reaction evidence="5">
        <text>D-xylose + NADP(+) = D-xylono-1,5-lactone + NADPH + H(+)</text>
        <dbReference type="Rhea" id="RHEA:22000"/>
        <dbReference type="ChEBI" id="CHEBI:15378"/>
        <dbReference type="ChEBI" id="CHEBI:15867"/>
        <dbReference type="ChEBI" id="CHEBI:53455"/>
        <dbReference type="ChEBI" id="CHEBI:57783"/>
        <dbReference type="ChEBI" id="CHEBI:58349"/>
        <dbReference type="EC" id="1.1.1.179"/>
    </reaction>
</comment>
<dbReference type="PANTHER" id="PTHR22604">
    <property type="entry name" value="OXIDOREDUCTASES"/>
    <property type="match status" value="1"/>
</dbReference>
<keyword evidence="10" id="KW-1185">Reference proteome</keyword>
<keyword evidence="2" id="KW-0560">Oxidoreductase</keyword>
<evidence type="ECO:0000256" key="4">
    <source>
        <dbReference type="ARBA" id="ARBA00042988"/>
    </source>
</evidence>
<gene>
    <name evidence="9" type="ORF">G6011_00124</name>
</gene>
<dbReference type="Pfam" id="PF22725">
    <property type="entry name" value="GFO_IDH_MocA_C3"/>
    <property type="match status" value="1"/>
</dbReference>
<evidence type="ECO:0000313" key="9">
    <source>
        <dbReference type="EMBL" id="KAG9195004.1"/>
    </source>
</evidence>
<dbReference type="InterPro" id="IPR055170">
    <property type="entry name" value="GFO_IDH_MocA-like_dom"/>
</dbReference>
<dbReference type="EC" id="1.1.1.179" evidence="3"/>
<evidence type="ECO:0000256" key="6">
    <source>
        <dbReference type="SAM" id="MobiDB-lite"/>
    </source>
</evidence>
<proteinExistence type="inferred from homology"/>
<dbReference type="Pfam" id="PF01408">
    <property type="entry name" value="GFO_IDH_MocA"/>
    <property type="match status" value="1"/>
</dbReference>
<feature type="domain" description="Gfo/Idh/MocA-like oxidoreductase N-terminal" evidence="7">
    <location>
        <begin position="9"/>
        <end position="131"/>
    </location>
</feature>
<accession>A0AAD4IIL6</accession>
<dbReference type="SUPFAM" id="SSF55347">
    <property type="entry name" value="Glyceraldehyde-3-phosphate dehydrogenase-like, C-terminal domain"/>
    <property type="match status" value="1"/>
</dbReference>
<dbReference type="Gene3D" id="3.40.50.720">
    <property type="entry name" value="NAD(P)-binding Rossmann-like Domain"/>
    <property type="match status" value="1"/>
</dbReference>
<evidence type="ECO:0000256" key="5">
    <source>
        <dbReference type="ARBA" id="ARBA00049233"/>
    </source>
</evidence>
<evidence type="ECO:0000256" key="3">
    <source>
        <dbReference type="ARBA" id="ARBA00038984"/>
    </source>
</evidence>
<organism evidence="9 10">
    <name type="scientific">Alternaria panax</name>
    <dbReference type="NCBI Taxonomy" id="48097"/>
    <lineage>
        <taxon>Eukaryota</taxon>
        <taxon>Fungi</taxon>
        <taxon>Dikarya</taxon>
        <taxon>Ascomycota</taxon>
        <taxon>Pezizomycotina</taxon>
        <taxon>Dothideomycetes</taxon>
        <taxon>Pleosporomycetidae</taxon>
        <taxon>Pleosporales</taxon>
        <taxon>Pleosporineae</taxon>
        <taxon>Pleosporaceae</taxon>
        <taxon>Alternaria</taxon>
        <taxon>Alternaria sect. Panax</taxon>
    </lineage>
</organism>
<name>A0AAD4IIL6_9PLEO</name>
<dbReference type="PANTHER" id="PTHR22604:SF115">
    <property type="entry name" value="DIHYDRODIOL DEHYDROGENASE, PUTATIVE (AFU_ORTHOLOGUE AFUA_1G07520)-RELATED"/>
    <property type="match status" value="1"/>
</dbReference>